<dbReference type="AlphaFoldDB" id="A0A4V1KSE0"/>
<name>A0A4V1KSE0_9FLAO</name>
<dbReference type="RefSeq" id="WP_073099035.1">
    <property type="nucleotide sequence ID" value="NZ_QOVL01000007.1"/>
</dbReference>
<protein>
    <submittedName>
        <fullName evidence="1">Uncharacterized protein</fullName>
    </submittedName>
</protein>
<evidence type="ECO:0000313" key="2">
    <source>
        <dbReference type="Proteomes" id="UP000290608"/>
    </source>
</evidence>
<dbReference type="EMBL" id="QOVL01000007">
    <property type="protein sequence ID" value="RXG30659.1"/>
    <property type="molecule type" value="Genomic_DNA"/>
</dbReference>
<dbReference type="Proteomes" id="UP000290608">
    <property type="component" value="Unassembled WGS sequence"/>
</dbReference>
<comment type="caution">
    <text evidence="1">The sequence shown here is derived from an EMBL/GenBank/DDBJ whole genome shotgun (WGS) entry which is preliminary data.</text>
</comment>
<gene>
    <name evidence="1" type="ORF">DSL99_1701</name>
</gene>
<sequence length="342" mass="40905">MKHIIDLNSEIEKIVNPVVEYHNKYENISFFGNWVNDMPDNFFSSWEEKIKDKIDKVADIDNPIKIQVTKVIHQDVLEKYKEQLELNFNDLEFLKTLQHFYYRDKELDAPKYKPMEFRYYPNSTFGDSIQKLAQINGIDDFHYYDADNSPDGYRDELEDMILDKYGLIEANSKIQDEKINQLYAYLFLSDCLESTRQMLKRIAEYLDSFVGFIKKAENFELDKYSFEEISDKDPTNLKLEFKIQKLDVAFFYRALFEGGILDVDSQNQINKDTNLRKYIDNANIYFLNEKGDSVKIKDISKEFSRIKKKEDEVYKYSRQEIDLLDLIIKKFSNRREKILQEM</sequence>
<dbReference type="STRING" id="1122159.SAMN02745246_01956"/>
<evidence type="ECO:0000313" key="1">
    <source>
        <dbReference type="EMBL" id="RXG30659.1"/>
    </source>
</evidence>
<accession>A0A4V1KSE0</accession>
<organism evidence="1 2">
    <name type="scientific">Leeuwenhoekiella marinoflava</name>
    <dbReference type="NCBI Taxonomy" id="988"/>
    <lineage>
        <taxon>Bacteria</taxon>
        <taxon>Pseudomonadati</taxon>
        <taxon>Bacteroidota</taxon>
        <taxon>Flavobacteriia</taxon>
        <taxon>Flavobacteriales</taxon>
        <taxon>Flavobacteriaceae</taxon>
        <taxon>Leeuwenhoekiella</taxon>
    </lineage>
</organism>
<proteinExistence type="predicted"/>
<reference evidence="1 2" key="1">
    <citation type="submission" date="2018-07" db="EMBL/GenBank/DDBJ databases">
        <title>Leeuwenhoekiella genomics.</title>
        <authorList>
            <person name="Tahon G."/>
            <person name="Willems A."/>
        </authorList>
    </citation>
    <scope>NUCLEOTIDE SEQUENCE [LARGE SCALE GENOMIC DNA]</scope>
    <source>
        <strain evidence="1 2">LMG 1345</strain>
    </source>
</reference>